<dbReference type="AlphaFoldDB" id="A0A0C3D2J3"/>
<organism evidence="2 3">
    <name type="scientific">Oidiodendron maius (strain Zn)</name>
    <dbReference type="NCBI Taxonomy" id="913774"/>
    <lineage>
        <taxon>Eukaryota</taxon>
        <taxon>Fungi</taxon>
        <taxon>Dikarya</taxon>
        <taxon>Ascomycota</taxon>
        <taxon>Pezizomycotina</taxon>
        <taxon>Leotiomycetes</taxon>
        <taxon>Leotiomycetes incertae sedis</taxon>
        <taxon>Myxotrichaceae</taxon>
        <taxon>Oidiodendron</taxon>
    </lineage>
</organism>
<protein>
    <submittedName>
        <fullName evidence="2">Uncharacterized protein</fullName>
    </submittedName>
</protein>
<dbReference type="OrthoDB" id="4764735at2759"/>
<evidence type="ECO:0000313" key="3">
    <source>
        <dbReference type="Proteomes" id="UP000054321"/>
    </source>
</evidence>
<name>A0A0C3D2J3_OIDMZ</name>
<sequence>MAAGRGYGLKGSEIPNKDSLIANAALGQGGAWWVKFRDGSVMWDLAGGYVELQLLLKENAAAHNNINYLALSPYSEQHYFLDYEDNKVRYSLPAGYARLIGPEIDEYHASRVTVSGAHLAIGGASERDADSGAQYNEPPPYSAPKT</sequence>
<evidence type="ECO:0000313" key="2">
    <source>
        <dbReference type="EMBL" id="KIM96117.1"/>
    </source>
</evidence>
<dbReference type="Proteomes" id="UP000054321">
    <property type="component" value="Unassembled WGS sequence"/>
</dbReference>
<evidence type="ECO:0000256" key="1">
    <source>
        <dbReference type="SAM" id="MobiDB-lite"/>
    </source>
</evidence>
<dbReference type="STRING" id="913774.A0A0C3D2J3"/>
<accession>A0A0C3D2J3</accession>
<reference evidence="2 3" key="1">
    <citation type="submission" date="2014-04" db="EMBL/GenBank/DDBJ databases">
        <authorList>
            <consortium name="DOE Joint Genome Institute"/>
            <person name="Kuo A."/>
            <person name="Martino E."/>
            <person name="Perotto S."/>
            <person name="Kohler A."/>
            <person name="Nagy L.G."/>
            <person name="Floudas D."/>
            <person name="Copeland A."/>
            <person name="Barry K.W."/>
            <person name="Cichocki N."/>
            <person name="Veneault-Fourrey C."/>
            <person name="LaButti K."/>
            <person name="Lindquist E.A."/>
            <person name="Lipzen A."/>
            <person name="Lundell T."/>
            <person name="Morin E."/>
            <person name="Murat C."/>
            <person name="Sun H."/>
            <person name="Tunlid A."/>
            <person name="Henrissat B."/>
            <person name="Grigoriev I.V."/>
            <person name="Hibbett D.S."/>
            <person name="Martin F."/>
            <person name="Nordberg H.P."/>
            <person name="Cantor M.N."/>
            <person name="Hua S.X."/>
        </authorList>
    </citation>
    <scope>NUCLEOTIDE SEQUENCE [LARGE SCALE GENOMIC DNA]</scope>
    <source>
        <strain evidence="2 3">Zn</strain>
    </source>
</reference>
<feature type="compositionally biased region" description="Pro residues" evidence="1">
    <location>
        <begin position="137"/>
        <end position="146"/>
    </location>
</feature>
<dbReference type="HOGENOM" id="CLU_1778016_0_0_1"/>
<keyword evidence="3" id="KW-1185">Reference proteome</keyword>
<reference evidence="3" key="2">
    <citation type="submission" date="2015-01" db="EMBL/GenBank/DDBJ databases">
        <title>Evolutionary Origins and Diversification of the Mycorrhizal Mutualists.</title>
        <authorList>
            <consortium name="DOE Joint Genome Institute"/>
            <consortium name="Mycorrhizal Genomics Consortium"/>
            <person name="Kohler A."/>
            <person name="Kuo A."/>
            <person name="Nagy L.G."/>
            <person name="Floudas D."/>
            <person name="Copeland A."/>
            <person name="Barry K.W."/>
            <person name="Cichocki N."/>
            <person name="Veneault-Fourrey C."/>
            <person name="LaButti K."/>
            <person name="Lindquist E.A."/>
            <person name="Lipzen A."/>
            <person name="Lundell T."/>
            <person name="Morin E."/>
            <person name="Murat C."/>
            <person name="Riley R."/>
            <person name="Ohm R."/>
            <person name="Sun H."/>
            <person name="Tunlid A."/>
            <person name="Henrissat B."/>
            <person name="Grigoriev I.V."/>
            <person name="Hibbett D.S."/>
            <person name="Martin F."/>
        </authorList>
    </citation>
    <scope>NUCLEOTIDE SEQUENCE [LARGE SCALE GENOMIC DNA]</scope>
    <source>
        <strain evidence="3">Zn</strain>
    </source>
</reference>
<proteinExistence type="predicted"/>
<dbReference type="InParanoid" id="A0A0C3D2J3"/>
<gene>
    <name evidence="2" type="ORF">OIDMADRAFT_59192</name>
</gene>
<dbReference type="EMBL" id="KN832885">
    <property type="protein sequence ID" value="KIM96117.1"/>
    <property type="molecule type" value="Genomic_DNA"/>
</dbReference>
<feature type="region of interest" description="Disordered" evidence="1">
    <location>
        <begin position="125"/>
        <end position="146"/>
    </location>
</feature>